<keyword evidence="1" id="KW-0195">Cyclin</keyword>
<dbReference type="Proteomes" id="UP000290900">
    <property type="component" value="Unassembled WGS sequence"/>
</dbReference>
<dbReference type="InterPro" id="IPR036915">
    <property type="entry name" value="Cyclin-like_sf"/>
</dbReference>
<reference evidence="4 5" key="1">
    <citation type="submission" date="2018-12" db="EMBL/GenBank/DDBJ databases">
        <authorList>
            <person name="Tiukova I."/>
            <person name="Dainat J."/>
        </authorList>
    </citation>
    <scope>NUCLEOTIDE SEQUENCE [LARGE SCALE GENOMIC DNA]</scope>
</reference>
<gene>
    <name evidence="4" type="ORF">BRENAR_LOCUS4123</name>
</gene>
<dbReference type="InterPro" id="IPR006671">
    <property type="entry name" value="Cyclin_N"/>
</dbReference>
<evidence type="ECO:0000256" key="1">
    <source>
        <dbReference type="RuleBase" id="RU000383"/>
    </source>
</evidence>
<dbReference type="FunCoup" id="A0A448YR51">
    <property type="interactions" value="974"/>
</dbReference>
<dbReference type="OrthoDB" id="10266018at2759"/>
<dbReference type="EMBL" id="CAACVR010000045">
    <property type="protein sequence ID" value="VEU23392.1"/>
    <property type="molecule type" value="Genomic_DNA"/>
</dbReference>
<dbReference type="CDD" id="cd20513">
    <property type="entry name" value="CYCLIN_CCNC_rpt1"/>
    <property type="match status" value="1"/>
</dbReference>
<dbReference type="PANTHER" id="PTHR10026">
    <property type="entry name" value="CYCLIN"/>
    <property type="match status" value="1"/>
</dbReference>
<evidence type="ECO:0000313" key="5">
    <source>
        <dbReference type="Proteomes" id="UP000290900"/>
    </source>
</evidence>
<name>A0A448YR51_BRENA</name>
<dbReference type="Gene3D" id="1.10.472.10">
    <property type="entry name" value="Cyclin-like"/>
    <property type="match status" value="2"/>
</dbReference>
<dbReference type="STRING" id="13370.A0A448YR51"/>
<dbReference type="InterPro" id="IPR013763">
    <property type="entry name" value="Cyclin-like_dom"/>
</dbReference>
<feature type="compositionally biased region" description="Basic and acidic residues" evidence="2">
    <location>
        <begin position="228"/>
        <end position="239"/>
    </location>
</feature>
<feature type="compositionally biased region" description="Polar residues" evidence="2">
    <location>
        <begin position="267"/>
        <end position="285"/>
    </location>
</feature>
<dbReference type="SMART" id="SM00385">
    <property type="entry name" value="CYCLIN"/>
    <property type="match status" value="1"/>
</dbReference>
<dbReference type="GO" id="GO:0016538">
    <property type="term" value="F:cyclin-dependent protein serine/threonine kinase regulator activity"/>
    <property type="evidence" value="ECO:0007669"/>
    <property type="project" value="InterPro"/>
</dbReference>
<accession>A0A448YR51</accession>
<evidence type="ECO:0000259" key="3">
    <source>
        <dbReference type="SMART" id="SM00385"/>
    </source>
</evidence>
<dbReference type="CDD" id="cd20546">
    <property type="entry name" value="CYCLIN_SpCG1C_ScCTK2-like_rpt2"/>
    <property type="match status" value="1"/>
</dbReference>
<keyword evidence="5" id="KW-1185">Reference proteome</keyword>
<proteinExistence type="inferred from homology"/>
<feature type="region of interest" description="Disordered" evidence="2">
    <location>
        <begin position="227"/>
        <end position="285"/>
    </location>
</feature>
<dbReference type="InterPro" id="IPR043198">
    <property type="entry name" value="Cyclin/Ssn8"/>
</dbReference>
<feature type="compositionally biased region" description="Low complexity" evidence="2">
    <location>
        <begin position="253"/>
        <end position="266"/>
    </location>
</feature>
<comment type="similarity">
    <text evidence="1">Belongs to the cyclin family.</text>
</comment>
<dbReference type="InParanoid" id="A0A448YR51"/>
<dbReference type="PIRSF" id="PIRSF028758">
    <property type="entry name" value="Cyclin, C/H/G types"/>
    <property type="match status" value="1"/>
</dbReference>
<evidence type="ECO:0000313" key="4">
    <source>
        <dbReference type="EMBL" id="VEU23392.1"/>
    </source>
</evidence>
<protein>
    <submittedName>
        <fullName evidence="4">DEKNAAC104577</fullName>
    </submittedName>
</protein>
<dbReference type="AlphaFoldDB" id="A0A448YR51"/>
<dbReference type="SUPFAM" id="SSF47954">
    <property type="entry name" value="Cyclin-like"/>
    <property type="match status" value="2"/>
</dbReference>
<evidence type="ECO:0000256" key="2">
    <source>
        <dbReference type="SAM" id="MobiDB-lite"/>
    </source>
</evidence>
<feature type="domain" description="Cyclin-like" evidence="3">
    <location>
        <begin position="57"/>
        <end position="156"/>
    </location>
</feature>
<sequence length="375" mass="42962">MSANYWASSQRNKWQFTREEITEARQEIELVERQMFGDNPVLSGCKYDINMRIYLHQLIVKLGRRLSLRQIIMSTAEVYLTRFLLRASIKEVNVYLLVATCIYVACKIEECPQHIRTILSEARNCWPEFIPNDLTKLAEFEFYLIDEMDCYLIVHHPYNSLVEITKTLKSYDETSARLEITPDELQSCWSIINDSYILDLHLLFPPHIIGIASLYLTLILEADVSASEGKDSTGKDGKIESANISMSDTKADTGTSTYTSNDSSTSRFSPSRGTSHNRNLPQSQQLLQRKISVSSTLKRNLQKRPRAGQTSNAQFSPRVETFLRFLAASNINLDEVIETVQELLTLYDSWNYYDELSVRNATHSMLLTLNSDHNG</sequence>
<dbReference type="GO" id="GO:0006357">
    <property type="term" value="P:regulation of transcription by RNA polymerase II"/>
    <property type="evidence" value="ECO:0007669"/>
    <property type="project" value="InterPro"/>
</dbReference>
<dbReference type="Pfam" id="PF00134">
    <property type="entry name" value="Cyclin_N"/>
    <property type="match status" value="1"/>
</dbReference>
<organism evidence="4 5">
    <name type="scientific">Brettanomyces naardenensis</name>
    <name type="common">Yeast</name>
    <dbReference type="NCBI Taxonomy" id="13370"/>
    <lineage>
        <taxon>Eukaryota</taxon>
        <taxon>Fungi</taxon>
        <taxon>Dikarya</taxon>
        <taxon>Ascomycota</taxon>
        <taxon>Saccharomycotina</taxon>
        <taxon>Pichiomycetes</taxon>
        <taxon>Pichiales</taxon>
        <taxon>Pichiaceae</taxon>
        <taxon>Brettanomyces</taxon>
    </lineage>
</organism>